<reference evidence="2" key="1">
    <citation type="submission" date="2020-08" db="EMBL/GenBank/DDBJ databases">
        <title>Multicomponent nature underlies the extraordinary mechanical properties of spider dragline silk.</title>
        <authorList>
            <person name="Kono N."/>
            <person name="Nakamura H."/>
            <person name="Mori M."/>
            <person name="Yoshida Y."/>
            <person name="Ohtoshi R."/>
            <person name="Malay A.D."/>
            <person name="Moran D.A.P."/>
            <person name="Tomita M."/>
            <person name="Numata K."/>
            <person name="Arakawa K."/>
        </authorList>
    </citation>
    <scope>NUCLEOTIDE SEQUENCE</scope>
</reference>
<feature type="compositionally biased region" description="Low complexity" evidence="1">
    <location>
        <begin position="40"/>
        <end position="57"/>
    </location>
</feature>
<accession>A0A8X6PCI0</accession>
<proteinExistence type="predicted"/>
<evidence type="ECO:0000313" key="2">
    <source>
        <dbReference type="EMBL" id="GFT60719.1"/>
    </source>
</evidence>
<evidence type="ECO:0000313" key="3">
    <source>
        <dbReference type="Proteomes" id="UP000887013"/>
    </source>
</evidence>
<dbReference type="AlphaFoldDB" id="A0A8X6PCI0"/>
<dbReference type="Proteomes" id="UP000887013">
    <property type="component" value="Unassembled WGS sequence"/>
</dbReference>
<gene>
    <name evidence="2" type="ORF">NPIL_293221</name>
</gene>
<keyword evidence="3" id="KW-1185">Reference proteome</keyword>
<name>A0A8X6PCI0_NEPPI</name>
<feature type="compositionally biased region" description="Basic and acidic residues" evidence="1">
    <location>
        <begin position="1"/>
        <end position="13"/>
    </location>
</feature>
<comment type="caution">
    <text evidence="2">The sequence shown here is derived from an EMBL/GenBank/DDBJ whole genome shotgun (WGS) entry which is preliminary data.</text>
</comment>
<feature type="region of interest" description="Disordered" evidence="1">
    <location>
        <begin position="1"/>
        <end position="109"/>
    </location>
</feature>
<protein>
    <submittedName>
        <fullName evidence="2">Uncharacterized protein</fullName>
    </submittedName>
</protein>
<feature type="compositionally biased region" description="Basic and acidic residues" evidence="1">
    <location>
        <begin position="63"/>
        <end position="103"/>
    </location>
</feature>
<dbReference type="EMBL" id="BMAW01067630">
    <property type="protein sequence ID" value="GFT60719.1"/>
    <property type="molecule type" value="Genomic_DNA"/>
</dbReference>
<organism evidence="2 3">
    <name type="scientific">Nephila pilipes</name>
    <name type="common">Giant wood spider</name>
    <name type="synonym">Nephila maculata</name>
    <dbReference type="NCBI Taxonomy" id="299642"/>
    <lineage>
        <taxon>Eukaryota</taxon>
        <taxon>Metazoa</taxon>
        <taxon>Ecdysozoa</taxon>
        <taxon>Arthropoda</taxon>
        <taxon>Chelicerata</taxon>
        <taxon>Arachnida</taxon>
        <taxon>Araneae</taxon>
        <taxon>Araneomorphae</taxon>
        <taxon>Entelegynae</taxon>
        <taxon>Araneoidea</taxon>
        <taxon>Nephilidae</taxon>
        <taxon>Nephila</taxon>
    </lineage>
</organism>
<evidence type="ECO:0000256" key="1">
    <source>
        <dbReference type="SAM" id="MobiDB-lite"/>
    </source>
</evidence>
<sequence length="219" mass="24845">MEGPKSKVSDRSDVLSFHNTAPLQVRNGANRKKLQEKISSKSSGRDLSSWRSKSSKSVALDFKGQERRSSNLHRNLRDGKSSEDKANTREGPEPSRKQRESWHKASGQQLDSGRLHFKIPMRMTLKNASRSELLRAGESTLQEGSGAAIGIRSRTYGYIHEKKRERKHNISKNLKIGQIHNIKYTDVHSTLKTDKKLHDKLQPRGGMNTYLRTVKTSIT</sequence>